<protein>
    <submittedName>
        <fullName evidence="2">Variable lymphocyte receptor A</fullName>
    </submittedName>
</protein>
<proteinExistence type="predicted"/>
<evidence type="ECO:0000313" key="2">
    <source>
        <dbReference type="EMBL" id="UFT26896.1"/>
    </source>
</evidence>
<dbReference type="AlphaFoldDB" id="A0A8K1T074"/>
<organism evidence="2">
    <name type="scientific">Mordacia mordax</name>
    <name type="common">Southern hemisphere lamprey</name>
    <dbReference type="NCBI Taxonomy" id="7755"/>
    <lineage>
        <taxon>Eukaryota</taxon>
        <taxon>Metazoa</taxon>
        <taxon>Chordata</taxon>
        <taxon>Craniata</taxon>
        <taxon>Vertebrata</taxon>
        <taxon>Cyclostomata</taxon>
        <taxon>Hyperoartia</taxon>
        <taxon>Petromyzontiformes</taxon>
        <taxon>Petromyzontidae</taxon>
        <taxon>Mordacia</taxon>
    </lineage>
</organism>
<evidence type="ECO:0000256" key="1">
    <source>
        <dbReference type="SAM" id="SignalP"/>
    </source>
</evidence>
<dbReference type="EMBL" id="OK032591">
    <property type="protein sequence ID" value="UFT26896.1"/>
    <property type="molecule type" value="Genomic_DNA"/>
</dbReference>
<keyword evidence="2" id="KW-0675">Receptor</keyword>
<feature type="chain" id="PRO_5035432392" evidence="1">
    <location>
        <begin position="29"/>
        <end position="169"/>
    </location>
</feature>
<gene>
    <name evidence="2" type="primary">vlrA</name>
</gene>
<keyword evidence="1" id="KW-0732">Signal</keyword>
<reference evidence="2" key="1">
    <citation type="submission" date="2021-09" db="EMBL/GenBank/DDBJ databases">
        <title>Evolution of variable lymphocyte receptor B antibody loci in jawless vertebrates.</title>
        <authorList>
            <person name="Das S."/>
            <person name="Rast J.P."/>
            <person name="Li J."/>
            <person name="Sutoh Y."/>
            <person name="Kadota M."/>
            <person name="Donald J.A."/>
            <person name="Kuraku S."/>
            <person name="Hirano M."/>
            <person name="Cooper M.D."/>
        </authorList>
    </citation>
    <scope>NUCLEOTIDE SEQUENCE</scope>
</reference>
<accession>A0A8K1T074</accession>
<sequence length="169" mass="17883">MRRLTSSLPSLFLFLLVVALVTPRPGSASWKTCRETGCACNETKREVNCQSKSFESVPSGIPADTEDPDGVTCSSGESVNKITNDTLGGKCPLVENKAGNNGDEDGADLESNNWSALNVSEPAEVWSLPEISCGVEFFGPLSLCVAHLLLAVTVISLISSLVKILPSLL</sequence>
<feature type="signal peptide" evidence="1">
    <location>
        <begin position="1"/>
        <end position="28"/>
    </location>
</feature>
<name>A0A8K1T074_MORMR</name>